<feature type="transmembrane region" description="Helical" evidence="1">
    <location>
        <begin position="23"/>
        <end position="44"/>
    </location>
</feature>
<evidence type="ECO:0000313" key="3">
    <source>
        <dbReference type="Proteomes" id="UP001179121"/>
    </source>
</evidence>
<protein>
    <submittedName>
        <fullName evidence="2">Uncharacterized protein</fullName>
    </submittedName>
</protein>
<keyword evidence="1" id="KW-0472">Membrane</keyword>
<keyword evidence="1" id="KW-0812">Transmembrane</keyword>
<dbReference type="RefSeq" id="WP_289268480.1">
    <property type="nucleotide sequence ID" value="NZ_OX365700.1"/>
</dbReference>
<accession>A0AA86MYR7</accession>
<feature type="transmembrane region" description="Helical" evidence="1">
    <location>
        <begin position="56"/>
        <end position="80"/>
    </location>
</feature>
<name>A0AA86MYR7_9BACT</name>
<keyword evidence="1" id="KW-1133">Transmembrane helix</keyword>
<evidence type="ECO:0000313" key="2">
    <source>
        <dbReference type="EMBL" id="CAI4031572.1"/>
    </source>
</evidence>
<keyword evidence="3" id="KW-1185">Reference proteome</keyword>
<organism evidence="2 3">
    <name type="scientific">Nitrospira tepida</name>
    <dbReference type="NCBI Taxonomy" id="2973512"/>
    <lineage>
        <taxon>Bacteria</taxon>
        <taxon>Pseudomonadati</taxon>
        <taxon>Nitrospirota</taxon>
        <taxon>Nitrospiria</taxon>
        <taxon>Nitrospirales</taxon>
        <taxon>Nitrospiraceae</taxon>
        <taxon>Nitrospira</taxon>
    </lineage>
</organism>
<proteinExistence type="predicted"/>
<reference evidence="2" key="1">
    <citation type="submission" date="2022-10" db="EMBL/GenBank/DDBJ databases">
        <authorList>
            <person name="Koch H."/>
        </authorList>
    </citation>
    <scope>NUCLEOTIDE SEQUENCE</scope>
    <source>
        <strain evidence="2">DNF</strain>
    </source>
</reference>
<gene>
    <name evidence="2" type="ORF">DNFV4_01991</name>
</gene>
<dbReference type="KEGG" id="nti:DNFV4_01991"/>
<sequence>MMTRLPAMSEVSLARPSHAGRRIFAAALGTTSATVWFLIALSLWHAQVPRTWLQDLLLLVGGLFAFLVPCVLVWVIVHGYDWAKGFRR</sequence>
<dbReference type="Proteomes" id="UP001179121">
    <property type="component" value="Chromosome"/>
</dbReference>
<dbReference type="EMBL" id="OX365700">
    <property type="protein sequence ID" value="CAI4031572.1"/>
    <property type="molecule type" value="Genomic_DNA"/>
</dbReference>
<evidence type="ECO:0000256" key="1">
    <source>
        <dbReference type="SAM" id="Phobius"/>
    </source>
</evidence>
<dbReference type="AlphaFoldDB" id="A0AA86MYR7"/>